<dbReference type="Gene3D" id="3.40.50.2000">
    <property type="entry name" value="Glycogen Phosphorylase B"/>
    <property type="match status" value="1"/>
</dbReference>
<evidence type="ECO:0000313" key="4">
    <source>
        <dbReference type="EMBL" id="UQX87943.1"/>
    </source>
</evidence>
<feature type="region of interest" description="Disordered" evidence="2">
    <location>
        <begin position="336"/>
        <end position="373"/>
    </location>
</feature>
<name>A0ABY4QX94_9ACTN</name>
<dbReference type="CDD" id="cd03801">
    <property type="entry name" value="GT4_PimA-like"/>
    <property type="match status" value="1"/>
</dbReference>
<protein>
    <submittedName>
        <fullName evidence="4">Glycosyltransferase family 4 protein</fullName>
    </submittedName>
</protein>
<keyword evidence="5" id="KW-1185">Reference proteome</keyword>
<accession>A0ABY4QX94</accession>
<keyword evidence="1" id="KW-0808">Transferase</keyword>
<evidence type="ECO:0000256" key="1">
    <source>
        <dbReference type="ARBA" id="ARBA00022679"/>
    </source>
</evidence>
<dbReference type="SUPFAM" id="SSF53756">
    <property type="entry name" value="UDP-Glycosyltransferase/glycogen phosphorylase"/>
    <property type="match status" value="1"/>
</dbReference>
<organism evidence="4 5">
    <name type="scientific">Jatrophihabitans telluris</name>
    <dbReference type="NCBI Taxonomy" id="2038343"/>
    <lineage>
        <taxon>Bacteria</taxon>
        <taxon>Bacillati</taxon>
        <taxon>Actinomycetota</taxon>
        <taxon>Actinomycetes</taxon>
        <taxon>Jatrophihabitantales</taxon>
        <taxon>Jatrophihabitantaceae</taxon>
        <taxon>Jatrophihabitans</taxon>
    </lineage>
</organism>
<dbReference type="EMBL" id="CP097332">
    <property type="protein sequence ID" value="UQX87943.1"/>
    <property type="molecule type" value="Genomic_DNA"/>
</dbReference>
<dbReference type="RefSeq" id="WP_249770963.1">
    <property type="nucleotide sequence ID" value="NZ_CP097332.1"/>
</dbReference>
<feature type="domain" description="Glycosyl transferase family 1" evidence="3">
    <location>
        <begin position="245"/>
        <end position="307"/>
    </location>
</feature>
<reference evidence="4" key="2">
    <citation type="submission" date="2022-05" db="EMBL/GenBank/DDBJ databases">
        <authorList>
            <person name="Kim J.-S."/>
            <person name="Lee K."/>
            <person name="Suh M."/>
            <person name="Eom M."/>
            <person name="Kim J.-S."/>
            <person name="Kim D.-S."/>
            <person name="Ko S.-H."/>
            <person name="Shin Y."/>
            <person name="Lee J.-S."/>
        </authorList>
    </citation>
    <scope>NUCLEOTIDE SEQUENCE</scope>
    <source>
        <strain evidence="4">N237</strain>
    </source>
</reference>
<dbReference type="InterPro" id="IPR001296">
    <property type="entry name" value="Glyco_trans_1"/>
</dbReference>
<dbReference type="Proteomes" id="UP001056336">
    <property type="component" value="Chromosome"/>
</dbReference>
<gene>
    <name evidence="4" type="ORF">M6D93_16795</name>
</gene>
<evidence type="ECO:0000256" key="2">
    <source>
        <dbReference type="SAM" id="MobiDB-lite"/>
    </source>
</evidence>
<evidence type="ECO:0000313" key="5">
    <source>
        <dbReference type="Proteomes" id="UP001056336"/>
    </source>
</evidence>
<reference evidence="4" key="1">
    <citation type="journal article" date="2018" name="Int. J. Syst. Evol. Microbiol.">
        <title>Jatrophihabitans telluris sp. nov., isolated from sediment soil of lava forest wetlands and the emended description of the genus Jatrophihabitans.</title>
        <authorList>
            <person name="Lee K.C."/>
            <person name="Suh M.K."/>
            <person name="Eom M.K."/>
            <person name="Kim K.K."/>
            <person name="Kim J.S."/>
            <person name="Kim D.S."/>
            <person name="Ko S.H."/>
            <person name="Shin Y.K."/>
            <person name="Lee J.S."/>
        </authorList>
    </citation>
    <scope>NUCLEOTIDE SEQUENCE</scope>
    <source>
        <strain evidence="4">N237</strain>
    </source>
</reference>
<feature type="compositionally biased region" description="Low complexity" evidence="2">
    <location>
        <begin position="337"/>
        <end position="373"/>
    </location>
</feature>
<dbReference type="Pfam" id="PF00534">
    <property type="entry name" value="Glycos_transf_1"/>
    <property type="match status" value="1"/>
</dbReference>
<proteinExistence type="predicted"/>
<sequence length="373" mass="40876">MRPLKVFAWAKDHHGCGNYRMGLPVWALNRAGHDALAFSVLNVDLPSDLDVLVGQIVAGQTQTEFWQSQARRADRSFAMVYEIDDDVWNLDMTNPSHRAFAGDVGEQVRANIEVADAVTVTTDYLAERIRPINPNVFVTPNCFDASLLTHERPRAEKLTVGWAGGSSHQHDFLAVAKDLHAFFKRNPQVDTHFIGVNHGDKIGRPGSRFSPWRSNLVEYMHSVDFDLGIAPLAYHAFNRSKSDLKFLEYSSLGIPVVASDFGPYSESIIHGVTGLKVKHPHEWARHLRALSNDSAMRDELGRNAKSWAAIRTIQANVWRWEDAYYATLGLPTGDGGASQSADAAQSSAAAESADAAQSSAAAESADAAQPALV</sequence>
<evidence type="ECO:0000259" key="3">
    <source>
        <dbReference type="Pfam" id="PF00534"/>
    </source>
</evidence>